<feature type="transmembrane region" description="Helical" evidence="1">
    <location>
        <begin position="71"/>
        <end position="93"/>
    </location>
</feature>
<dbReference type="RefSeq" id="WP_036781893.1">
    <property type="nucleotide sequence ID" value="NZ_AVBG01000004.1"/>
</dbReference>
<proteinExistence type="predicted"/>
<sequence length="99" mass="10946">MYLNEGPLAIGIILLLFAYMVGIKKHTWLLSGFNQRRVRDKERLSRLVGHLDLSTGLVLIVSGVLTPPPQLPAVMGIIVTLIAIAHVGMIIYVQKNMVE</sequence>
<feature type="transmembrane region" description="Helical" evidence="1">
    <location>
        <begin position="44"/>
        <end position="65"/>
    </location>
</feature>
<dbReference type="Proteomes" id="UP000030153">
    <property type="component" value="Unassembled WGS sequence"/>
</dbReference>
<keyword evidence="3" id="KW-1185">Reference proteome</keyword>
<dbReference type="InterPro" id="IPR017259">
    <property type="entry name" value="UCP037672"/>
</dbReference>
<dbReference type="EMBL" id="AVBG01000004">
    <property type="protein sequence ID" value="KGP91827.1"/>
    <property type="molecule type" value="Genomic_DNA"/>
</dbReference>
<dbReference type="STRING" id="1385513.N780_15810"/>
<gene>
    <name evidence="2" type="ORF">N780_15810</name>
</gene>
<keyword evidence="1" id="KW-0472">Membrane</keyword>
<reference evidence="2 3" key="1">
    <citation type="submission" date="2013-08" db="EMBL/GenBank/DDBJ databases">
        <title>Genome of Pontibacillus chungwhensis.</title>
        <authorList>
            <person name="Wang Q."/>
            <person name="Wang G."/>
        </authorList>
    </citation>
    <scope>NUCLEOTIDE SEQUENCE [LARGE SCALE GENOMIC DNA]</scope>
    <source>
        <strain evidence="2 3">BH030062</strain>
    </source>
</reference>
<evidence type="ECO:0000313" key="2">
    <source>
        <dbReference type="EMBL" id="KGP91827.1"/>
    </source>
</evidence>
<keyword evidence="1" id="KW-1133">Transmembrane helix</keyword>
<dbReference type="OrthoDB" id="2652863at2"/>
<dbReference type="Pfam" id="PF12650">
    <property type="entry name" value="DUF3784"/>
    <property type="match status" value="1"/>
</dbReference>
<organism evidence="2 3">
    <name type="scientific">Pontibacillus chungwhensis BH030062</name>
    <dbReference type="NCBI Taxonomy" id="1385513"/>
    <lineage>
        <taxon>Bacteria</taxon>
        <taxon>Bacillati</taxon>
        <taxon>Bacillota</taxon>
        <taxon>Bacilli</taxon>
        <taxon>Bacillales</taxon>
        <taxon>Bacillaceae</taxon>
        <taxon>Pontibacillus</taxon>
    </lineage>
</organism>
<feature type="transmembrane region" description="Helical" evidence="1">
    <location>
        <begin position="6"/>
        <end position="23"/>
    </location>
</feature>
<evidence type="ECO:0000256" key="1">
    <source>
        <dbReference type="SAM" id="Phobius"/>
    </source>
</evidence>
<dbReference type="AlphaFoldDB" id="A0A0A2UU78"/>
<accession>A0A0A2UU78</accession>
<name>A0A0A2UU78_9BACI</name>
<dbReference type="eggNOG" id="ENOG503316R">
    <property type="taxonomic scope" value="Bacteria"/>
</dbReference>
<comment type="caution">
    <text evidence="2">The sequence shown here is derived from an EMBL/GenBank/DDBJ whole genome shotgun (WGS) entry which is preliminary data.</text>
</comment>
<evidence type="ECO:0008006" key="4">
    <source>
        <dbReference type="Google" id="ProtNLM"/>
    </source>
</evidence>
<evidence type="ECO:0000313" key="3">
    <source>
        <dbReference type="Proteomes" id="UP000030153"/>
    </source>
</evidence>
<protein>
    <recommendedName>
        <fullName evidence="4">DUF3784 domain-containing protein</fullName>
    </recommendedName>
</protein>
<keyword evidence="1" id="KW-0812">Transmembrane</keyword>